<evidence type="ECO:0000313" key="1">
    <source>
        <dbReference type="EMBL" id="NYF52920.1"/>
    </source>
</evidence>
<evidence type="ECO:0000313" key="2">
    <source>
        <dbReference type="Proteomes" id="UP000534186"/>
    </source>
</evidence>
<proteinExistence type="predicted"/>
<organism evidence="1 2">
    <name type="scientific">Tunturiibacter lichenicola</name>
    <dbReference type="NCBI Taxonomy" id="2051959"/>
    <lineage>
        <taxon>Bacteria</taxon>
        <taxon>Pseudomonadati</taxon>
        <taxon>Acidobacteriota</taxon>
        <taxon>Terriglobia</taxon>
        <taxon>Terriglobales</taxon>
        <taxon>Acidobacteriaceae</taxon>
        <taxon>Tunturiibacter</taxon>
    </lineage>
</organism>
<protein>
    <submittedName>
        <fullName evidence="1">Uncharacterized protein</fullName>
    </submittedName>
</protein>
<dbReference type="AlphaFoldDB" id="A0A7Y9TBA1"/>
<dbReference type="Proteomes" id="UP000534186">
    <property type="component" value="Unassembled WGS sequence"/>
</dbReference>
<gene>
    <name evidence="1" type="ORF">HDF12_003319</name>
</gene>
<accession>A0A7Y9TBA1</accession>
<reference evidence="1 2" key="1">
    <citation type="submission" date="2020-07" db="EMBL/GenBank/DDBJ databases">
        <title>Genomic Encyclopedia of Type Strains, Phase IV (KMG-V): Genome sequencing to study the core and pangenomes of soil and plant-associated prokaryotes.</title>
        <authorList>
            <person name="Whitman W."/>
        </authorList>
    </citation>
    <scope>NUCLEOTIDE SEQUENCE [LARGE SCALE GENOMIC DNA]</scope>
    <source>
        <strain evidence="1 2">M8UP30</strain>
    </source>
</reference>
<sequence length="59" mass="6309">MPSSPAANKLTIVLPDGASYAEGGHFVTCIPCLGRLSTQVLPLVGINFFPDQREDHAKQ</sequence>
<comment type="caution">
    <text evidence="1">The sequence shown here is derived from an EMBL/GenBank/DDBJ whole genome shotgun (WGS) entry which is preliminary data.</text>
</comment>
<name>A0A7Y9TBA1_9BACT</name>
<dbReference type="EMBL" id="JACCCV010000002">
    <property type="protein sequence ID" value="NYF52920.1"/>
    <property type="molecule type" value="Genomic_DNA"/>
</dbReference>